<evidence type="ECO:0000313" key="1">
    <source>
        <dbReference type="EMBL" id="TCL39377.1"/>
    </source>
</evidence>
<sequence>MSSFHRHCGCCEKTKMGIKNISITFCGGCNPRIDRGSLAKKVSELMVTQGCTVVFNRPDADFIIYISGCSANCAWRYSKAQAAHIIVAGAAVDSIAAAETELVSKIMHRVRDYLERLENGVSK</sequence>
<dbReference type="Proteomes" id="UP000295063">
    <property type="component" value="Unassembled WGS sequence"/>
</dbReference>
<name>A0A4R1Q500_9FIRM</name>
<proteinExistence type="predicted"/>
<organism evidence="1 2">
    <name type="scientific">Anaerospora hongkongensis</name>
    <dbReference type="NCBI Taxonomy" id="244830"/>
    <lineage>
        <taxon>Bacteria</taxon>
        <taxon>Bacillati</taxon>
        <taxon>Bacillota</taxon>
        <taxon>Negativicutes</taxon>
        <taxon>Selenomonadales</taxon>
        <taxon>Sporomusaceae</taxon>
        <taxon>Anaerospora</taxon>
    </lineage>
</organism>
<keyword evidence="2" id="KW-1185">Reference proteome</keyword>
<dbReference type="EMBL" id="SLUI01000002">
    <property type="protein sequence ID" value="TCL39377.1"/>
    <property type="molecule type" value="Genomic_DNA"/>
</dbReference>
<reference evidence="1 2" key="1">
    <citation type="submission" date="2019-03" db="EMBL/GenBank/DDBJ databases">
        <title>Genomic Encyclopedia of Type Strains, Phase IV (KMG-IV): sequencing the most valuable type-strain genomes for metagenomic binning, comparative biology and taxonomic classification.</title>
        <authorList>
            <person name="Goeker M."/>
        </authorList>
    </citation>
    <scope>NUCLEOTIDE SEQUENCE [LARGE SCALE GENOMIC DNA]</scope>
    <source>
        <strain evidence="1 2">DSM 15969</strain>
    </source>
</reference>
<gene>
    <name evidence="1" type="ORF">EV210_102293</name>
</gene>
<accession>A0A4R1Q500</accession>
<comment type="caution">
    <text evidence="1">The sequence shown here is derived from an EMBL/GenBank/DDBJ whole genome shotgun (WGS) entry which is preliminary data.</text>
</comment>
<evidence type="ECO:0000313" key="2">
    <source>
        <dbReference type="Proteomes" id="UP000295063"/>
    </source>
</evidence>
<dbReference type="AlphaFoldDB" id="A0A4R1Q500"/>
<protein>
    <submittedName>
        <fullName evidence="1">Uncharacterized protein</fullName>
    </submittedName>
</protein>